<evidence type="ECO:0000259" key="5">
    <source>
        <dbReference type="Pfam" id="PF22780"/>
    </source>
</evidence>
<dbReference type="RefSeq" id="WP_109708559.1">
    <property type="nucleotide sequence ID" value="NZ_QGDS01000001.1"/>
</dbReference>
<keyword evidence="2" id="KW-0285">Flavoprotein</keyword>
<feature type="domain" description="RsdA/BaiN/AoA(So)-like Rossmann fold-like" evidence="4">
    <location>
        <begin position="3"/>
        <end position="406"/>
    </location>
</feature>
<dbReference type="EMBL" id="UHJJ01000001">
    <property type="protein sequence ID" value="SUQ12543.1"/>
    <property type="molecule type" value="Genomic_DNA"/>
</dbReference>
<dbReference type="SUPFAM" id="SSF160996">
    <property type="entry name" value="HI0933 insert domain-like"/>
    <property type="match status" value="1"/>
</dbReference>
<keyword evidence="7" id="KW-1185">Reference proteome</keyword>
<dbReference type="InterPro" id="IPR023166">
    <property type="entry name" value="BaiN-like_dom_sf"/>
</dbReference>
<proteinExistence type="predicted"/>
<organism evidence="6 7">
    <name type="scientific">Faecalicatena contorta</name>
    <dbReference type="NCBI Taxonomy" id="39482"/>
    <lineage>
        <taxon>Bacteria</taxon>
        <taxon>Bacillati</taxon>
        <taxon>Bacillota</taxon>
        <taxon>Clostridia</taxon>
        <taxon>Lachnospirales</taxon>
        <taxon>Lachnospiraceae</taxon>
        <taxon>Faecalicatena</taxon>
    </lineage>
</organism>
<dbReference type="SUPFAM" id="SSF51905">
    <property type="entry name" value="FAD/NAD(P)-binding domain"/>
    <property type="match status" value="1"/>
</dbReference>
<evidence type="ECO:0000313" key="6">
    <source>
        <dbReference type="EMBL" id="SUQ12543.1"/>
    </source>
</evidence>
<dbReference type="Gene3D" id="3.50.50.60">
    <property type="entry name" value="FAD/NAD(P)-binding domain"/>
    <property type="match status" value="1"/>
</dbReference>
<evidence type="ECO:0000259" key="4">
    <source>
        <dbReference type="Pfam" id="PF03486"/>
    </source>
</evidence>
<dbReference type="Gene3D" id="1.10.8.260">
    <property type="entry name" value="HI0933 insert domain-like"/>
    <property type="match status" value="1"/>
</dbReference>
<evidence type="ECO:0008006" key="8">
    <source>
        <dbReference type="Google" id="ProtNLM"/>
    </source>
</evidence>
<dbReference type="OrthoDB" id="9773233at2"/>
<keyword evidence="3" id="KW-0274">FAD</keyword>
<evidence type="ECO:0000256" key="3">
    <source>
        <dbReference type="ARBA" id="ARBA00022827"/>
    </source>
</evidence>
<dbReference type="InterPro" id="IPR057661">
    <property type="entry name" value="RsdA/BaiN/AoA(So)_Rossmann"/>
</dbReference>
<dbReference type="InterPro" id="IPR036188">
    <property type="entry name" value="FAD/NAD-bd_sf"/>
</dbReference>
<dbReference type="Pfam" id="PF22780">
    <property type="entry name" value="HI0933_like_1st"/>
    <property type="match status" value="1"/>
</dbReference>
<reference evidence="7" key="1">
    <citation type="submission" date="2017-07" db="EMBL/GenBank/DDBJ databases">
        <authorList>
            <person name="Varghese N."/>
            <person name="Submissions S."/>
        </authorList>
    </citation>
    <scope>NUCLEOTIDE SEQUENCE [LARGE SCALE GENOMIC DNA]</scope>
    <source>
        <strain evidence="7">NLAE-zl-C134</strain>
    </source>
</reference>
<dbReference type="InterPro" id="IPR055178">
    <property type="entry name" value="RsdA/BaiN/AoA(So)-like_dom"/>
</dbReference>
<dbReference type="InterPro" id="IPR004792">
    <property type="entry name" value="BaiN-like"/>
</dbReference>
<dbReference type="PANTHER" id="PTHR42887:SF2">
    <property type="entry name" value="OS12G0638800 PROTEIN"/>
    <property type="match status" value="1"/>
</dbReference>
<name>A0A316A3M3_9FIRM</name>
<feature type="domain" description="RsdA/BaiN/AoA(So)-like insert" evidence="5">
    <location>
        <begin position="192"/>
        <end position="353"/>
    </location>
</feature>
<accession>A0A316A3M3</accession>
<gene>
    <name evidence="6" type="ORF">SAMN05216529_101440</name>
</gene>
<dbReference type="NCBIfam" id="TIGR00275">
    <property type="entry name" value="aminoacetone oxidase family FAD-binding enzyme"/>
    <property type="match status" value="1"/>
</dbReference>
<evidence type="ECO:0000256" key="2">
    <source>
        <dbReference type="ARBA" id="ARBA00022630"/>
    </source>
</evidence>
<comment type="cofactor">
    <cofactor evidence="1">
        <name>FAD</name>
        <dbReference type="ChEBI" id="CHEBI:57692"/>
    </cofactor>
</comment>
<sequence length="409" mass="45341">MSKVFIAGGGAAGMMAGIFAARNGHEVHIYEKNEKLGKKLFITGKGRCNITNAGDMDTLFASVISNPKFLYSGFYSFTNEQVLDFFKELGIKIKIERGNRVFPESDHSSDVIGAMTRELKRLHVEIHLHSEVKEICTENGKFQSILLSDGKKIPADACIIATGGISYPSTGSTGDGYRFARQAGHSVTELFPSLVPMEVKEPYIMELQGLSLRNVNVAIYDGKKRIYEEFGEMLFTHYGVSGPIIISASSLIGPILNEKNLRLTIDLKPALSMEQLDQRVLRDFGENRNKQFKNAVDKLFPGKLKPVMLELSQIDPDKKVHEISREERLKFVTLIKNLEMTLTGLRGFKEAIITKGGVDVKQIDPGTMESKLVRGLYFTGEVLDLDALTGGFNLQIAWSTAYLAGNAVY</sequence>
<protein>
    <recommendedName>
        <fullName evidence="8">Tricarballylate dehydrogenase</fullName>
    </recommendedName>
</protein>
<dbReference type="Gene3D" id="2.40.30.10">
    <property type="entry name" value="Translation factors"/>
    <property type="match status" value="1"/>
</dbReference>
<evidence type="ECO:0000256" key="1">
    <source>
        <dbReference type="ARBA" id="ARBA00001974"/>
    </source>
</evidence>
<dbReference type="Pfam" id="PF03486">
    <property type="entry name" value="HI0933_like"/>
    <property type="match status" value="1"/>
</dbReference>
<dbReference type="AlphaFoldDB" id="A0A316A3M3"/>
<evidence type="ECO:0000313" key="7">
    <source>
        <dbReference type="Proteomes" id="UP000254051"/>
    </source>
</evidence>
<dbReference type="PANTHER" id="PTHR42887">
    <property type="entry name" value="OS12G0638800 PROTEIN"/>
    <property type="match status" value="1"/>
</dbReference>
<dbReference type="Proteomes" id="UP000254051">
    <property type="component" value="Unassembled WGS sequence"/>
</dbReference>